<dbReference type="Pfam" id="PF02518">
    <property type="entry name" value="HATPase_c"/>
    <property type="match status" value="1"/>
</dbReference>
<dbReference type="InterPro" id="IPR050956">
    <property type="entry name" value="2C_system_His_kinase"/>
</dbReference>
<dbReference type="Gene3D" id="3.40.50.2300">
    <property type="match status" value="1"/>
</dbReference>
<dbReference type="InterPro" id="IPR003594">
    <property type="entry name" value="HATPase_dom"/>
</dbReference>
<evidence type="ECO:0000256" key="1">
    <source>
        <dbReference type="ARBA" id="ARBA00022553"/>
    </source>
</evidence>
<evidence type="ECO:0000259" key="5">
    <source>
        <dbReference type="PROSITE" id="PS50110"/>
    </source>
</evidence>
<dbReference type="AlphaFoldDB" id="A0A9P4NFZ8"/>
<dbReference type="EMBL" id="MU007115">
    <property type="protein sequence ID" value="KAF2419904.1"/>
    <property type="molecule type" value="Genomic_DNA"/>
</dbReference>
<dbReference type="Proteomes" id="UP000800235">
    <property type="component" value="Unassembled WGS sequence"/>
</dbReference>
<dbReference type="SMART" id="SM00387">
    <property type="entry name" value="HATPase_c"/>
    <property type="match status" value="1"/>
</dbReference>
<dbReference type="CDD" id="cd17546">
    <property type="entry name" value="REC_hyHK_CKI1_RcsC-like"/>
    <property type="match status" value="1"/>
</dbReference>
<evidence type="ECO:0000313" key="7">
    <source>
        <dbReference type="EMBL" id="KAF2419904.1"/>
    </source>
</evidence>
<evidence type="ECO:0008006" key="9">
    <source>
        <dbReference type="Google" id="ProtNLM"/>
    </source>
</evidence>
<dbReference type="InterPro" id="IPR000700">
    <property type="entry name" value="PAS-assoc_C"/>
</dbReference>
<dbReference type="PROSITE" id="PS50113">
    <property type="entry name" value="PAC"/>
    <property type="match status" value="1"/>
</dbReference>
<dbReference type="PANTHER" id="PTHR43719:SF30">
    <property type="entry name" value="TWO-COMPONENT SYSTEM RESPONSE REGULATOR"/>
    <property type="match status" value="1"/>
</dbReference>
<dbReference type="SMART" id="SM00388">
    <property type="entry name" value="HisKA"/>
    <property type="match status" value="1"/>
</dbReference>
<accession>A0A9P4NFZ8</accession>
<feature type="domain" description="Response regulatory" evidence="5">
    <location>
        <begin position="1073"/>
        <end position="1204"/>
    </location>
</feature>
<dbReference type="PROSITE" id="PS50110">
    <property type="entry name" value="RESPONSE_REGULATORY"/>
    <property type="match status" value="1"/>
</dbReference>
<keyword evidence="8" id="KW-1185">Reference proteome</keyword>
<evidence type="ECO:0000259" key="6">
    <source>
        <dbReference type="PROSITE" id="PS50113"/>
    </source>
</evidence>
<dbReference type="Pfam" id="PF00512">
    <property type="entry name" value="HisKA"/>
    <property type="match status" value="1"/>
</dbReference>
<dbReference type="InterPro" id="IPR011006">
    <property type="entry name" value="CheY-like_superfamily"/>
</dbReference>
<dbReference type="SUPFAM" id="SSF47384">
    <property type="entry name" value="Homodimeric domain of signal transducing histidine kinase"/>
    <property type="match status" value="1"/>
</dbReference>
<dbReference type="InterPro" id="IPR035965">
    <property type="entry name" value="PAS-like_dom_sf"/>
</dbReference>
<dbReference type="InterPro" id="IPR005467">
    <property type="entry name" value="His_kinase_dom"/>
</dbReference>
<reference evidence="7" key="1">
    <citation type="journal article" date="2020" name="Stud. Mycol.">
        <title>101 Dothideomycetes genomes: a test case for predicting lifestyles and emergence of pathogens.</title>
        <authorList>
            <person name="Haridas S."/>
            <person name="Albert R."/>
            <person name="Binder M."/>
            <person name="Bloem J."/>
            <person name="Labutti K."/>
            <person name="Salamov A."/>
            <person name="Andreopoulos B."/>
            <person name="Baker S."/>
            <person name="Barry K."/>
            <person name="Bills G."/>
            <person name="Bluhm B."/>
            <person name="Cannon C."/>
            <person name="Castanera R."/>
            <person name="Culley D."/>
            <person name="Daum C."/>
            <person name="Ezra D."/>
            <person name="Gonzalez J."/>
            <person name="Henrissat B."/>
            <person name="Kuo A."/>
            <person name="Liang C."/>
            <person name="Lipzen A."/>
            <person name="Lutzoni F."/>
            <person name="Magnuson J."/>
            <person name="Mondo S."/>
            <person name="Nolan M."/>
            <person name="Ohm R."/>
            <person name="Pangilinan J."/>
            <person name="Park H.-J."/>
            <person name="Ramirez L."/>
            <person name="Alfaro M."/>
            <person name="Sun H."/>
            <person name="Tritt A."/>
            <person name="Yoshinaga Y."/>
            <person name="Zwiers L.-H."/>
            <person name="Turgeon B."/>
            <person name="Goodwin S."/>
            <person name="Spatafora J."/>
            <person name="Crous P."/>
            <person name="Grigoriev I."/>
        </authorList>
    </citation>
    <scope>NUCLEOTIDE SEQUENCE</scope>
    <source>
        <strain evidence="7">CBS 130266</strain>
    </source>
</reference>
<evidence type="ECO:0000313" key="8">
    <source>
        <dbReference type="Proteomes" id="UP000800235"/>
    </source>
</evidence>
<dbReference type="OrthoDB" id="60033at2759"/>
<dbReference type="Gene3D" id="1.10.287.130">
    <property type="match status" value="1"/>
</dbReference>
<dbReference type="InterPro" id="IPR004358">
    <property type="entry name" value="Sig_transdc_His_kin-like_C"/>
</dbReference>
<dbReference type="Gene3D" id="3.30.565.10">
    <property type="entry name" value="Histidine kinase-like ATPase, C-terminal domain"/>
    <property type="match status" value="1"/>
</dbReference>
<dbReference type="InterPro" id="IPR001789">
    <property type="entry name" value="Sig_transdc_resp-reg_receiver"/>
</dbReference>
<evidence type="ECO:0000256" key="2">
    <source>
        <dbReference type="PROSITE-ProRule" id="PRU00169"/>
    </source>
</evidence>
<feature type="modified residue" description="4-aspartylphosphate" evidence="2">
    <location>
        <position position="1133"/>
    </location>
</feature>
<evidence type="ECO:0000259" key="4">
    <source>
        <dbReference type="PROSITE" id="PS50109"/>
    </source>
</evidence>
<dbReference type="GO" id="GO:0000155">
    <property type="term" value="F:phosphorelay sensor kinase activity"/>
    <property type="evidence" value="ECO:0007669"/>
    <property type="project" value="InterPro"/>
</dbReference>
<feature type="compositionally biased region" description="Basic and acidic residues" evidence="3">
    <location>
        <begin position="11"/>
        <end position="25"/>
    </location>
</feature>
<comment type="caution">
    <text evidence="7">The sequence shown here is derived from an EMBL/GenBank/DDBJ whole genome shotgun (WGS) entry which is preliminary data.</text>
</comment>
<name>A0A9P4NFZ8_9PEZI</name>
<dbReference type="CDD" id="cd00130">
    <property type="entry name" value="PAS"/>
    <property type="match status" value="1"/>
</dbReference>
<gene>
    <name evidence="7" type="ORF">EJ08DRAFT_702707</name>
</gene>
<dbReference type="InterPro" id="IPR036097">
    <property type="entry name" value="HisK_dim/P_sf"/>
</dbReference>
<evidence type="ECO:0000256" key="3">
    <source>
        <dbReference type="SAM" id="MobiDB-lite"/>
    </source>
</evidence>
<feature type="region of interest" description="Disordered" evidence="3">
    <location>
        <begin position="1"/>
        <end position="34"/>
    </location>
</feature>
<dbReference type="Pfam" id="PF26131">
    <property type="entry name" value="PAS-like"/>
    <property type="match status" value="1"/>
</dbReference>
<dbReference type="InterPro" id="IPR058846">
    <property type="entry name" value="PAS-like"/>
</dbReference>
<keyword evidence="1 2" id="KW-0597">Phosphoprotein</keyword>
<sequence>MEPPTVNPRIDGGDGRDQDAAKFGDDVPSTRSSSQNFQSLTMIEVLEQDSRPAMVLDLEVDKTCLNLKPVFQNRALRETHGLIDILTGDVPPDLYGQPVSSTYSAFKTWALDATTAQQPAGFLYHGMTWTSMTINKRWRMVNGIKERQQDRLTGTFSTARWGPKVDSVLPLRKESDAVELAAEISDADRKSVSATFLQQALGTTHHYLEFDSTSTCLPADTNEHIKLFRNLDWAKTPLGPMKSWSTELRHTANLLMGTPTPAVVLWGPELTLLYNEAYPEIVPDKVPGLMGNSVRNAFPGSWETWEPFFQRCAESGHGATFEDMQLFLDRGFGPQEECYVSFSHAPVFDDNGLILGWFQHITETTRRKVAERRMATILQIGERTATARNVNDFWPQLTAGLEADICDTSFALLYSVFEDSTTHSDSDSAAAIDSEGIGTKKLQLEGSVGVPKGHIAAPAQVNGNDLAGITEHFREAHQTGEPLLLQVEDGTLAEDLVLGLHSREFLDPCTAVVIIEIVPTTGYPSHRNTAVGYVVLGLNTRRPFDSEYFHFIQVLRRQITTSMAAVLLLEEEIPELEDRSLQLQNFADCVPVGIFVLKYSAECPDGNYVYRNDKWYELIGAHTDSESTPNESPIWELMHKDDYDEVKKSWTGLMLSEEPCTKSFSFRVPRMNGAPVEDDPDPHWILTYAFSILDGEGKLNSIIGSLTDITEQKRAEDTQKLRKEEALESKRQQETFIDVTSHEMRNPLGAILLSADEIISSLQSVQCKIQEADSTLQEVLKNSIDAAQVIVDCAQHQKRIVDDILTVSKLDSGLFSISPIEVQPTTVVNNLLKMFGGEFASAAITQHLQIDQSFHEQKIDRLLLDSSRLLQILINIVTNAIKFTKFQETRTITINISASTVQPTKTIRGHDYLPAHQCREDLTAKPEWGDGEVIYLEFAVEDSGRGLTVDEMQLLFMRFSQAPKTHVNYGGSGLGLFISRELVELQGGQICVASAGKHKGSDFSFYIKARRTGSATDYPARERGYSIYQCDAQSAYAVRSAIEHAADGASLRKSAPKSLQFAEAPTLENTSRHALIVEDNIVNQKVLKKQLVNLGYKVSIANHGIECLDFLKTTRFSKNHENNGTDLTIVLMDSEMPIMDGLTCVRRIRELQKVGALVAHVPVIAITANARIEQVNDLLLAGMDDVVSKPFRIPELIAQIEKLETTLNKGTHAKIDSVKIGV</sequence>
<dbReference type="PROSITE" id="PS50109">
    <property type="entry name" value="HIS_KIN"/>
    <property type="match status" value="1"/>
</dbReference>
<dbReference type="InterPro" id="IPR036890">
    <property type="entry name" value="HATPase_C_sf"/>
</dbReference>
<dbReference type="Gene3D" id="3.30.450.20">
    <property type="entry name" value="PAS domain"/>
    <property type="match status" value="2"/>
</dbReference>
<protein>
    <recommendedName>
        <fullName evidence="9">Histidine kinase</fullName>
    </recommendedName>
</protein>
<dbReference type="Pfam" id="PF00072">
    <property type="entry name" value="Response_reg"/>
    <property type="match status" value="1"/>
</dbReference>
<dbReference type="SMART" id="SM00448">
    <property type="entry name" value="REC"/>
    <property type="match status" value="1"/>
</dbReference>
<dbReference type="PANTHER" id="PTHR43719">
    <property type="entry name" value="TWO-COMPONENT HISTIDINE KINASE"/>
    <property type="match status" value="1"/>
</dbReference>
<dbReference type="InterPro" id="IPR000014">
    <property type="entry name" value="PAS"/>
</dbReference>
<dbReference type="SUPFAM" id="SSF55874">
    <property type="entry name" value="ATPase domain of HSP90 chaperone/DNA topoisomerase II/histidine kinase"/>
    <property type="match status" value="1"/>
</dbReference>
<organism evidence="7 8">
    <name type="scientific">Tothia fuscella</name>
    <dbReference type="NCBI Taxonomy" id="1048955"/>
    <lineage>
        <taxon>Eukaryota</taxon>
        <taxon>Fungi</taxon>
        <taxon>Dikarya</taxon>
        <taxon>Ascomycota</taxon>
        <taxon>Pezizomycotina</taxon>
        <taxon>Dothideomycetes</taxon>
        <taxon>Pleosporomycetidae</taxon>
        <taxon>Venturiales</taxon>
        <taxon>Cylindrosympodiaceae</taxon>
        <taxon>Tothia</taxon>
    </lineage>
</organism>
<dbReference type="PRINTS" id="PR00344">
    <property type="entry name" value="BCTRLSENSOR"/>
</dbReference>
<dbReference type="SUPFAM" id="SSF55785">
    <property type="entry name" value="PYP-like sensor domain (PAS domain)"/>
    <property type="match status" value="1"/>
</dbReference>
<dbReference type="CDD" id="cd00082">
    <property type="entry name" value="HisKA"/>
    <property type="match status" value="1"/>
</dbReference>
<proteinExistence type="predicted"/>
<dbReference type="InterPro" id="IPR003661">
    <property type="entry name" value="HisK_dim/P_dom"/>
</dbReference>
<feature type="domain" description="Histidine kinase" evidence="4">
    <location>
        <begin position="739"/>
        <end position="1011"/>
    </location>
</feature>
<feature type="domain" description="PAC" evidence="6">
    <location>
        <begin position="662"/>
        <end position="721"/>
    </location>
</feature>
<dbReference type="SUPFAM" id="SSF52172">
    <property type="entry name" value="CheY-like"/>
    <property type="match status" value="1"/>
</dbReference>